<name>A0A7W8E6R6_9BACT</name>
<evidence type="ECO:0000259" key="3">
    <source>
        <dbReference type="Pfam" id="PF00149"/>
    </source>
</evidence>
<dbReference type="SUPFAM" id="SSF56300">
    <property type="entry name" value="Metallo-dependent phosphatases"/>
    <property type="match status" value="1"/>
</dbReference>
<dbReference type="PANTHER" id="PTHR31302:SF31">
    <property type="entry name" value="PHOSPHODIESTERASE YAEI"/>
    <property type="match status" value="1"/>
</dbReference>
<feature type="domain" description="STAND NTPase 4 small alpha/beta" evidence="4">
    <location>
        <begin position="637"/>
        <end position="690"/>
    </location>
</feature>
<proteinExistence type="predicted"/>
<gene>
    <name evidence="5" type="ORF">HDF16_005355</name>
</gene>
<dbReference type="GO" id="GO:0008758">
    <property type="term" value="F:UDP-2,3-diacylglucosamine hydrolase activity"/>
    <property type="evidence" value="ECO:0007669"/>
    <property type="project" value="TreeGrafter"/>
</dbReference>
<reference evidence="5 6" key="1">
    <citation type="submission" date="2020-08" db="EMBL/GenBank/DDBJ databases">
        <title>Genomic Encyclopedia of Type Strains, Phase IV (KMG-V): Genome sequencing to study the core and pangenomes of soil and plant-associated prokaryotes.</title>
        <authorList>
            <person name="Whitman W."/>
        </authorList>
    </citation>
    <scope>NUCLEOTIDE SEQUENCE [LARGE SCALE GENOMIC DNA]</scope>
    <source>
        <strain evidence="5 6">M8UP14</strain>
    </source>
</reference>
<dbReference type="SUPFAM" id="SSF52540">
    <property type="entry name" value="P-loop containing nucleoside triphosphate hydrolases"/>
    <property type="match status" value="1"/>
</dbReference>
<dbReference type="Proteomes" id="UP000540989">
    <property type="component" value="Unassembled WGS sequence"/>
</dbReference>
<feature type="domain" description="Calcineurin-like phosphoesterase" evidence="3">
    <location>
        <begin position="7"/>
        <end position="241"/>
    </location>
</feature>
<evidence type="ECO:0000313" key="6">
    <source>
        <dbReference type="Proteomes" id="UP000540989"/>
    </source>
</evidence>
<evidence type="ECO:0000313" key="5">
    <source>
        <dbReference type="EMBL" id="MBB5060619.1"/>
    </source>
</evidence>
<dbReference type="PANTHER" id="PTHR31302">
    <property type="entry name" value="TRANSMEMBRANE PROTEIN WITH METALLOPHOSPHOESTERASE DOMAIN-RELATED"/>
    <property type="match status" value="1"/>
</dbReference>
<sequence length="1026" mass="115809">MSQLLTVQLSDIHFREGSNPVDDRLEALLAAVLSIRPRPDACLVLLTGDIAFSGKKTEYKRAFIFLSGLRVQLAEFFGNQNVFFEVIAGNHDCLQAEDELGVRAALVAGAPERILTKTPDRGYLNILLNPQSHFHEFVEKFTVTPVLGDERVCRSRTIRVASKLVELIGINTALLSQRDEQVGTLGVPMSLLNDLPVKESDVDVTLCVYHHPDNWLEPNLRREFRKFVESNAHIVFTGHEHLQDNHWTEASTGENTAYLEADALQAKDYPIRSGFNCLVIDFDASSVLYYHYRWKNNRYSALVDGVSHAIVFSKKSQDRFNLTERFHNQLVQDDFGFTHKLHSDLVLADFFVYPPVSVSAPGSSDTKQVAGRDLLKYLLTQRCVYLRGQERAGKTSLLKTLYLDILKSSSRIPVLLSGEALDGNFSHLLRLSVRNQYGSDAVEPFGQLDSSRKVILIDDFNKRRTGSVPKQALLQILKAEADLVVIVSSDLPDVADYGATTVETHEPIFSALVTIRELPPSSRAEIVQKWLRMGRQDSEDSPEFRRDAEREQNVLSDLIRRKALPALPYLVVGVLQIRQDDAGDTVDPGSFGFLFQRLVTDALNTTSTNTKPYIDRKDGILRRFAYALFITDTESGSRADFDEAARLYSEQIGIRVNIDTMLKELLQARILKEIDGNLLFRHPYFYHFFLAKHLRDLIDADPSSEARNQLNDMADRPLMRDNQLTLIFYLFFHSRDPIIDRLVSLANQTFPHEAVSDLTSDVRFIDEGLHVLEQAHIDEEVSVTQEAPVRLQTQDRTEAESNSRPEKPLEAVYCDELSVEVKIRFAHARMELLGQIIRGFSGTLDLTKKVEILESVFKLGLRTLHCVLNVLSVFATSSNEQFEKIEDKDLRDKIRVLVNDLVALFARFYCDGALIGISQAVGVSDIEQAYENAAAKVGDTCATQLLGLAIKLDHSEAFPMQFFQTANRRVSKESRLASAVLSDLVQRHTQIIPLHRDTLRKIAGELRVNPTQLLRNAGHVPRRPQS</sequence>
<dbReference type="InterPro" id="IPR057123">
    <property type="entry name" value="STAND_NTPase4_dom"/>
</dbReference>
<keyword evidence="1" id="KW-0479">Metal-binding</keyword>
<comment type="caution">
    <text evidence="5">The sequence shown here is derived from an EMBL/GenBank/DDBJ whole genome shotgun (WGS) entry which is preliminary data.</text>
</comment>
<dbReference type="InterPro" id="IPR029052">
    <property type="entry name" value="Metallo-depent_PP-like"/>
</dbReference>
<dbReference type="InterPro" id="IPR027417">
    <property type="entry name" value="P-loop_NTPase"/>
</dbReference>
<dbReference type="GO" id="GO:0046872">
    <property type="term" value="F:metal ion binding"/>
    <property type="evidence" value="ECO:0007669"/>
    <property type="project" value="UniProtKB-KW"/>
</dbReference>
<dbReference type="EMBL" id="JACHIP010000016">
    <property type="protein sequence ID" value="MBB5060619.1"/>
    <property type="molecule type" value="Genomic_DNA"/>
</dbReference>
<dbReference type="RefSeq" id="WP_184223012.1">
    <property type="nucleotide sequence ID" value="NZ_JACHIP010000016.1"/>
</dbReference>
<evidence type="ECO:0000256" key="2">
    <source>
        <dbReference type="ARBA" id="ARBA00022801"/>
    </source>
</evidence>
<evidence type="ECO:0000256" key="1">
    <source>
        <dbReference type="ARBA" id="ARBA00022723"/>
    </source>
</evidence>
<evidence type="ECO:0008006" key="7">
    <source>
        <dbReference type="Google" id="ProtNLM"/>
    </source>
</evidence>
<dbReference type="InterPro" id="IPR051158">
    <property type="entry name" value="Metallophosphoesterase_sf"/>
</dbReference>
<keyword evidence="2" id="KW-0378">Hydrolase</keyword>
<dbReference type="InterPro" id="IPR004843">
    <property type="entry name" value="Calcineurin-like_PHP"/>
</dbReference>
<organism evidence="5 6">
    <name type="scientific">Granulicella aggregans</name>
    <dbReference type="NCBI Taxonomy" id="474949"/>
    <lineage>
        <taxon>Bacteria</taxon>
        <taxon>Pseudomonadati</taxon>
        <taxon>Acidobacteriota</taxon>
        <taxon>Terriglobia</taxon>
        <taxon>Terriglobales</taxon>
        <taxon>Acidobacteriaceae</taxon>
        <taxon>Granulicella</taxon>
    </lineage>
</organism>
<accession>A0A7W8E6R6</accession>
<dbReference type="Pfam" id="PF24406">
    <property type="entry name" value="nSTAND_NTPase4"/>
    <property type="match status" value="1"/>
</dbReference>
<dbReference type="GO" id="GO:0009245">
    <property type="term" value="P:lipid A biosynthetic process"/>
    <property type="evidence" value="ECO:0007669"/>
    <property type="project" value="TreeGrafter"/>
</dbReference>
<dbReference type="GO" id="GO:0016020">
    <property type="term" value="C:membrane"/>
    <property type="evidence" value="ECO:0007669"/>
    <property type="project" value="GOC"/>
</dbReference>
<dbReference type="AlphaFoldDB" id="A0A7W8E6R6"/>
<dbReference type="Pfam" id="PF00149">
    <property type="entry name" value="Metallophos"/>
    <property type="match status" value="1"/>
</dbReference>
<evidence type="ECO:0000259" key="4">
    <source>
        <dbReference type="Pfam" id="PF24406"/>
    </source>
</evidence>
<keyword evidence="6" id="KW-1185">Reference proteome</keyword>
<dbReference type="Gene3D" id="3.60.21.10">
    <property type="match status" value="1"/>
</dbReference>
<protein>
    <recommendedName>
        <fullName evidence="7">Calcineurin-like phosphoesterase domain-containing protein</fullName>
    </recommendedName>
</protein>